<keyword evidence="1" id="KW-0812">Transmembrane</keyword>
<evidence type="ECO:0000313" key="2">
    <source>
        <dbReference type="EMBL" id="ALT68931.1"/>
    </source>
</evidence>
<evidence type="ECO:0000313" key="3">
    <source>
        <dbReference type="Proteomes" id="UP000067738"/>
    </source>
</evidence>
<dbReference type="RefSeq" id="WP_157064673.1">
    <property type="nucleotide sequence ID" value="NZ_CP011266.1"/>
</dbReference>
<dbReference type="KEGG" id="mmil:sm9_1147"/>
<dbReference type="EMBL" id="CP011266">
    <property type="protein sequence ID" value="ALT68931.1"/>
    <property type="molecule type" value="Genomic_DNA"/>
</dbReference>
<dbReference type="Proteomes" id="UP000067738">
    <property type="component" value="Chromosome"/>
</dbReference>
<protein>
    <submittedName>
        <fullName evidence="2">Adhesin-like protein</fullName>
    </submittedName>
</protein>
<dbReference type="AlphaFoldDB" id="A0A0U2TSS5"/>
<feature type="transmembrane region" description="Helical" evidence="1">
    <location>
        <begin position="5"/>
        <end position="24"/>
    </location>
</feature>
<keyword evidence="1" id="KW-1133">Transmembrane helix</keyword>
<gene>
    <name evidence="2" type="ORF">sm9_1147</name>
</gene>
<dbReference type="PATRIC" id="fig|230361.4.peg.1185"/>
<keyword evidence="1" id="KW-0472">Membrane</keyword>
<reference evidence="2 3" key="1">
    <citation type="submission" date="2015-04" db="EMBL/GenBank/DDBJ databases">
        <title>The complete genome sequence of the rumen methanogen Methanobrevibacter millerae SM9.</title>
        <authorList>
            <person name="Leahy S.C."/>
            <person name="Kelly W.J."/>
            <person name="Pacheco D.M."/>
            <person name="Li D."/>
            <person name="Altermann E."/>
            <person name="Attwood G.T."/>
        </authorList>
    </citation>
    <scope>NUCLEOTIDE SEQUENCE [LARGE SCALE GENOMIC DNA]</scope>
    <source>
        <strain evidence="2 3">SM9</strain>
    </source>
</reference>
<dbReference type="GeneID" id="26736107"/>
<evidence type="ECO:0000256" key="1">
    <source>
        <dbReference type="SAM" id="Phobius"/>
    </source>
</evidence>
<organism evidence="2 3">
    <name type="scientific">Methanobrevibacter millerae</name>
    <dbReference type="NCBI Taxonomy" id="230361"/>
    <lineage>
        <taxon>Archaea</taxon>
        <taxon>Methanobacteriati</taxon>
        <taxon>Methanobacteriota</taxon>
        <taxon>Methanomada group</taxon>
        <taxon>Methanobacteria</taxon>
        <taxon>Methanobacteriales</taxon>
        <taxon>Methanobacteriaceae</taxon>
        <taxon>Methanobrevibacter</taxon>
    </lineage>
</organism>
<name>A0A0U2TSS5_9EURY</name>
<keyword evidence="3" id="KW-1185">Reference proteome</keyword>
<proteinExistence type="predicted"/>
<dbReference type="OrthoDB" id="76848at2157"/>
<accession>A0A0U2TSS5</accession>
<sequence>MKTIYLIILVAVMIICFGIFFYQFTNDVSTFIVINETEVAENGTITGFLMDSYARGVENKTIYYHHAGDNISSLHNVTTGKDGIFKIENVKNVPESGSNNYYGDISFKGDGQFKSCIFERNITVKA</sequence>